<evidence type="ECO:0008006" key="3">
    <source>
        <dbReference type="Google" id="ProtNLM"/>
    </source>
</evidence>
<name>A0ABW9IYQ5_STRGJ</name>
<dbReference type="EMBL" id="JBJVNE010000061">
    <property type="protein sequence ID" value="MFM9653556.1"/>
    <property type="molecule type" value="Genomic_DNA"/>
</dbReference>
<keyword evidence="2" id="KW-1185">Reference proteome</keyword>
<comment type="caution">
    <text evidence="1">The sequence shown here is derived from an EMBL/GenBank/DDBJ whole genome shotgun (WGS) entry which is preliminary data.</text>
</comment>
<evidence type="ECO:0000313" key="1">
    <source>
        <dbReference type="EMBL" id="MFM9653556.1"/>
    </source>
</evidence>
<proteinExistence type="predicted"/>
<sequence>MSAVHDEAVLGVDEPCGEGMCRCSCGQGCVCSCGCPGDPDTREPGECDNCDGDHCACAIGQGARHDECACGPTGEEIAQ</sequence>
<accession>A0ABW9IYQ5</accession>
<dbReference type="Proteomes" id="UP001631993">
    <property type="component" value="Unassembled WGS sequence"/>
</dbReference>
<organism evidence="1 2">
    <name type="scientific">Streptomyces galilaeus</name>
    <dbReference type="NCBI Taxonomy" id="33899"/>
    <lineage>
        <taxon>Bacteria</taxon>
        <taxon>Bacillati</taxon>
        <taxon>Actinomycetota</taxon>
        <taxon>Actinomycetes</taxon>
        <taxon>Kitasatosporales</taxon>
        <taxon>Streptomycetaceae</taxon>
        <taxon>Streptomyces</taxon>
    </lineage>
</organism>
<protein>
    <recommendedName>
        <fullName evidence="3">Metallothionein</fullName>
    </recommendedName>
</protein>
<evidence type="ECO:0000313" key="2">
    <source>
        <dbReference type="Proteomes" id="UP001631993"/>
    </source>
</evidence>
<reference evidence="1 2" key="1">
    <citation type="submission" date="2024-12" db="EMBL/GenBank/DDBJ databases">
        <title>Forecasting of Potato common scab and diversities of Pathogenic streptomyces spp. in china.</title>
        <authorList>
            <person name="Handique U."/>
            <person name="Wu J."/>
        </authorList>
    </citation>
    <scope>NUCLEOTIDE SEQUENCE [LARGE SCALE GENOMIC DNA]</scope>
    <source>
        <strain evidence="1 2">ZRIMU1585</strain>
    </source>
</reference>
<gene>
    <name evidence="1" type="ORF">ACKI1S_46720</name>
</gene>
<dbReference type="RefSeq" id="WP_369279640.1">
    <property type="nucleotide sequence ID" value="NZ_JBJVMW010000008.1"/>
</dbReference>